<accession>A0A2R6C5I5</accession>
<gene>
    <name evidence="2" type="ORF">B9Q04_17495</name>
</gene>
<protein>
    <submittedName>
        <fullName evidence="2">4-hydroxybutyryl-CoA dehydratase</fullName>
    </submittedName>
</protein>
<dbReference type="SUPFAM" id="SSF47203">
    <property type="entry name" value="Acyl-CoA dehydrogenase C-terminal domain-like"/>
    <property type="match status" value="1"/>
</dbReference>
<evidence type="ECO:0000313" key="2">
    <source>
        <dbReference type="EMBL" id="PSO06153.1"/>
    </source>
</evidence>
<dbReference type="InterPro" id="IPR024719">
    <property type="entry name" value="HpaB/PvcC/4-BUDH_C"/>
</dbReference>
<dbReference type="InterPro" id="IPR036250">
    <property type="entry name" value="AcylCo_DH-like_C"/>
</dbReference>
<feature type="domain" description="HpaB/PvcC/4-BUDH C-terminal" evidence="1">
    <location>
        <begin position="3"/>
        <end position="105"/>
    </location>
</feature>
<dbReference type="AlphaFoldDB" id="A0A2R6C5I5"/>
<reference evidence="2 3" key="1">
    <citation type="submission" date="2017-04" db="EMBL/GenBank/DDBJ databases">
        <title>Novel microbial lineages endemic to geothermal iron-oxide mats fill important gaps in the evolutionary history of Archaea.</title>
        <authorList>
            <person name="Jay Z.J."/>
            <person name="Beam J.P."/>
            <person name="Dlakic M."/>
            <person name="Rusch D.B."/>
            <person name="Kozubal M.A."/>
            <person name="Inskeep W.P."/>
        </authorList>
    </citation>
    <scope>NUCLEOTIDE SEQUENCE [LARGE SCALE GENOMIC DNA]</scope>
    <source>
        <strain evidence="2">BE_D</strain>
    </source>
</reference>
<dbReference type="PANTHER" id="PTHR36117">
    <property type="entry name" value="4-HYDROXYPHENYLACETATE 3-MONOOXYGENASE-RELATED"/>
    <property type="match status" value="1"/>
</dbReference>
<dbReference type="Gene3D" id="1.20.140.10">
    <property type="entry name" value="Butyryl-CoA Dehydrogenase, subunit A, domain 3"/>
    <property type="match status" value="1"/>
</dbReference>
<dbReference type="Proteomes" id="UP000242015">
    <property type="component" value="Unassembled WGS sequence"/>
</dbReference>
<proteinExistence type="predicted"/>
<organism evidence="2 3">
    <name type="scientific">Candidatus Marsarchaeota G2 archaeon BE_D</name>
    <dbReference type="NCBI Taxonomy" id="1978158"/>
    <lineage>
        <taxon>Archaea</taxon>
        <taxon>Candidatus Marsarchaeota</taxon>
        <taxon>Candidatus Marsarchaeota group 2</taxon>
    </lineage>
</organism>
<feature type="non-terminal residue" evidence="2">
    <location>
        <position position="1"/>
    </location>
</feature>
<evidence type="ECO:0000313" key="3">
    <source>
        <dbReference type="Proteomes" id="UP000242015"/>
    </source>
</evidence>
<comment type="caution">
    <text evidence="2">The sequence shown here is derived from an EMBL/GenBank/DDBJ whole genome shotgun (WGS) entry which is preliminary data.</text>
</comment>
<dbReference type="InterPro" id="IPR004925">
    <property type="entry name" value="HpaB/PvcC/4-BUDH"/>
</dbReference>
<name>A0A2R6C5I5_9ARCH</name>
<dbReference type="Pfam" id="PF03241">
    <property type="entry name" value="HpaB"/>
    <property type="match status" value="1"/>
</dbReference>
<dbReference type="EMBL" id="NEXF01000577">
    <property type="protein sequence ID" value="PSO06153.1"/>
    <property type="molecule type" value="Genomic_DNA"/>
</dbReference>
<sequence>YSNTHFTEVLRSLIDISGGIIATLPSQEDLEGALKSLIEKYMSGATNARDRIEVLKLAKELGATSMAGCMLTLMVHAEGSIEASRIELFRNYDFSEASTLIEKILMQKN</sequence>
<dbReference type="GO" id="GO:0016627">
    <property type="term" value="F:oxidoreductase activity, acting on the CH-CH group of donors"/>
    <property type="evidence" value="ECO:0007669"/>
    <property type="project" value="InterPro"/>
</dbReference>
<dbReference type="PANTHER" id="PTHR36117:SF3">
    <property type="entry name" value="4-HYDROXYPHENYLACETATE 3-MONOOXYGENASE-RELATED"/>
    <property type="match status" value="1"/>
</dbReference>
<evidence type="ECO:0000259" key="1">
    <source>
        <dbReference type="Pfam" id="PF03241"/>
    </source>
</evidence>